<comment type="similarity">
    <text evidence="1">Belongs to the 'phage' integrase family.</text>
</comment>
<proteinExistence type="inferred from homology"/>
<dbReference type="Proteomes" id="UP000664495">
    <property type="component" value="Unassembled WGS sequence"/>
</dbReference>
<evidence type="ECO:0000313" key="8">
    <source>
        <dbReference type="EMBL" id="MBO0455090.1"/>
    </source>
</evidence>
<keyword evidence="2" id="KW-0229">DNA integration</keyword>
<comment type="caution">
    <text evidence="8">The sequence shown here is derived from an EMBL/GenBank/DDBJ whole genome shotgun (WGS) entry which is preliminary data.</text>
</comment>
<accession>A0ABS3HNS7</accession>
<dbReference type="SUPFAM" id="SSF56349">
    <property type="entry name" value="DNA breaking-rejoining enzymes"/>
    <property type="match status" value="1"/>
</dbReference>
<evidence type="ECO:0000256" key="1">
    <source>
        <dbReference type="ARBA" id="ARBA00008857"/>
    </source>
</evidence>
<feature type="domain" description="Core-binding (CB)" evidence="7">
    <location>
        <begin position="65"/>
        <end position="147"/>
    </location>
</feature>
<keyword evidence="9" id="KW-1185">Reference proteome</keyword>
<name>A0ABS3HNS7_9ENTE</name>
<evidence type="ECO:0000259" key="7">
    <source>
        <dbReference type="PROSITE" id="PS51900"/>
    </source>
</evidence>
<dbReference type="InterPro" id="IPR050090">
    <property type="entry name" value="Tyrosine_recombinase_XerCD"/>
</dbReference>
<dbReference type="Pfam" id="PF14659">
    <property type="entry name" value="Phage_int_SAM_3"/>
    <property type="match status" value="1"/>
</dbReference>
<dbReference type="Pfam" id="PF00589">
    <property type="entry name" value="Phage_integrase"/>
    <property type="match status" value="1"/>
</dbReference>
<gene>
    <name evidence="8" type="ORF">JZO85_22810</name>
</gene>
<dbReference type="PROSITE" id="PS51898">
    <property type="entry name" value="TYR_RECOMBINASE"/>
    <property type="match status" value="1"/>
</dbReference>
<dbReference type="Gene3D" id="1.10.150.130">
    <property type="match status" value="1"/>
</dbReference>
<evidence type="ECO:0000256" key="5">
    <source>
        <dbReference type="PROSITE-ProRule" id="PRU01248"/>
    </source>
</evidence>
<dbReference type="PANTHER" id="PTHR30349">
    <property type="entry name" value="PHAGE INTEGRASE-RELATED"/>
    <property type="match status" value="1"/>
</dbReference>
<dbReference type="CDD" id="cd01189">
    <property type="entry name" value="INT_ICEBs1_C_like"/>
    <property type="match status" value="1"/>
</dbReference>
<evidence type="ECO:0000259" key="6">
    <source>
        <dbReference type="PROSITE" id="PS51898"/>
    </source>
</evidence>
<keyword evidence="4" id="KW-0233">DNA recombination</keyword>
<reference evidence="8 9" key="1">
    <citation type="submission" date="2021-03" db="EMBL/GenBank/DDBJ databases">
        <title>Enterococcal diversity collection.</title>
        <authorList>
            <person name="Gilmore M.S."/>
            <person name="Schwartzman J."/>
            <person name="Van Tyne D."/>
            <person name="Martin M."/>
            <person name="Earl A.M."/>
            <person name="Manson A.L."/>
            <person name="Straub T."/>
            <person name="Salamzade R."/>
            <person name="Saavedra J."/>
            <person name="Lebreton F."/>
            <person name="Prichula J."/>
            <person name="Schaufler K."/>
            <person name="Gaca A."/>
            <person name="Sgardioli B."/>
            <person name="Wagenaar J."/>
            <person name="Strong T."/>
        </authorList>
    </citation>
    <scope>NUCLEOTIDE SEQUENCE [LARGE SCALE GENOMIC DNA]</scope>
    <source>
        <strain evidence="8 9">MJM16</strain>
    </source>
</reference>
<keyword evidence="3 5" id="KW-0238">DNA-binding</keyword>
<organism evidence="8 9">
    <name type="scientific">Candidatus Enterococcus murrayae</name>
    <dbReference type="NCBI Taxonomy" id="2815321"/>
    <lineage>
        <taxon>Bacteria</taxon>
        <taxon>Bacillati</taxon>
        <taxon>Bacillota</taxon>
        <taxon>Bacilli</taxon>
        <taxon>Lactobacillales</taxon>
        <taxon>Enterococcaceae</taxon>
        <taxon>Enterococcus</taxon>
    </lineage>
</organism>
<evidence type="ECO:0000256" key="3">
    <source>
        <dbReference type="ARBA" id="ARBA00023125"/>
    </source>
</evidence>
<dbReference type="InterPro" id="IPR044068">
    <property type="entry name" value="CB"/>
</dbReference>
<dbReference type="InterPro" id="IPR010998">
    <property type="entry name" value="Integrase_recombinase_N"/>
</dbReference>
<dbReference type="RefSeq" id="WP_207110808.1">
    <property type="nucleotide sequence ID" value="NZ_JAFLVR010000090.1"/>
</dbReference>
<dbReference type="InterPro" id="IPR002104">
    <property type="entry name" value="Integrase_catalytic"/>
</dbReference>
<dbReference type="EMBL" id="JAFLVR010000090">
    <property type="protein sequence ID" value="MBO0455090.1"/>
    <property type="molecule type" value="Genomic_DNA"/>
</dbReference>
<evidence type="ECO:0000313" key="9">
    <source>
        <dbReference type="Proteomes" id="UP000664495"/>
    </source>
</evidence>
<dbReference type="PANTHER" id="PTHR30349:SF64">
    <property type="entry name" value="PROPHAGE INTEGRASE INTD-RELATED"/>
    <property type="match status" value="1"/>
</dbReference>
<feature type="domain" description="Tyr recombinase" evidence="6">
    <location>
        <begin position="168"/>
        <end position="362"/>
    </location>
</feature>
<dbReference type="InterPro" id="IPR011010">
    <property type="entry name" value="DNA_brk_join_enz"/>
</dbReference>
<evidence type="ECO:0000256" key="2">
    <source>
        <dbReference type="ARBA" id="ARBA00022908"/>
    </source>
</evidence>
<dbReference type="Gene3D" id="1.10.443.10">
    <property type="entry name" value="Intergrase catalytic core"/>
    <property type="match status" value="1"/>
</dbReference>
<protein>
    <submittedName>
        <fullName evidence="8">Site-specific integrase</fullName>
    </submittedName>
</protein>
<evidence type="ECO:0000256" key="4">
    <source>
        <dbReference type="ARBA" id="ARBA00023172"/>
    </source>
</evidence>
<dbReference type="InterPro" id="IPR013762">
    <property type="entry name" value="Integrase-like_cat_sf"/>
</dbReference>
<sequence>MRRGENIYKRKDGRWEGRYQKGRKANGQVKYGYVYGGSLQEVRMKLYPLKIRYQTIQSIQGNSCIPLEEWGSQWLSRMQRKVKPSTYANYQYKLTKYVFPFIGNQLLNELTSESGKELIQQWSRYGLKRSTMKVILQILCQCLNQAKKLDYLKENPFTSIELPKERKQKIRSLTQKEQQHLEKVAINASGSHGIPTILALYTGLRIGEIAALRWSDIDFDRNLMTVSHTYQRLALSDGAHKTQLIYDTAKTDAAARIVPFGKKVRKLLRRLKKASNSLYVFSRKNRPIEPRLLTYHFHRLCEKAEIKDIHFHQLRHTFATRCLEAQGDILSVSALLGHTSTQLTLDTYADSMLEQRVQVIYQMEKILK</sequence>
<dbReference type="InterPro" id="IPR004107">
    <property type="entry name" value="Integrase_SAM-like_N"/>
</dbReference>
<dbReference type="PROSITE" id="PS51900">
    <property type="entry name" value="CB"/>
    <property type="match status" value="1"/>
</dbReference>